<comment type="similarity">
    <text evidence="1">Belongs to the initiator RepB protein family.</text>
</comment>
<evidence type="ECO:0000313" key="3">
    <source>
        <dbReference type="EMBL" id="PKZ67670.1"/>
    </source>
</evidence>
<dbReference type="Proteomes" id="UP000234914">
    <property type="component" value="Unassembled WGS sequence"/>
</dbReference>
<feature type="domain" description="Initiator Rep protein WH1" evidence="2">
    <location>
        <begin position="30"/>
        <end position="196"/>
    </location>
</feature>
<comment type="caution">
    <text evidence="3">The sequence shown here is derived from an EMBL/GenBank/DDBJ whole genome shotgun (WGS) entry which is preliminary data.</text>
</comment>
<dbReference type="SUPFAM" id="SSF46785">
    <property type="entry name" value="Winged helix' DNA-binding domain"/>
    <property type="match status" value="2"/>
</dbReference>
<evidence type="ECO:0000313" key="4">
    <source>
        <dbReference type="Proteomes" id="UP000234914"/>
    </source>
</evidence>
<evidence type="ECO:0000259" key="2">
    <source>
        <dbReference type="Pfam" id="PF01051"/>
    </source>
</evidence>
<gene>
    <name evidence="3" type="ORF">CYJ96_12580</name>
</gene>
<dbReference type="Gene3D" id="1.10.10.10">
    <property type="entry name" value="Winged helix-like DNA-binding domain superfamily/Winged helix DNA-binding domain"/>
    <property type="match status" value="2"/>
</dbReference>
<dbReference type="InterPro" id="IPR036388">
    <property type="entry name" value="WH-like_DNA-bd_sf"/>
</dbReference>
<proteinExistence type="inferred from homology"/>
<dbReference type="GO" id="GO:0006270">
    <property type="term" value="P:DNA replication initiation"/>
    <property type="evidence" value="ECO:0007669"/>
    <property type="project" value="InterPro"/>
</dbReference>
<dbReference type="EMBL" id="PKJS01000034">
    <property type="protein sequence ID" value="PKZ67670.1"/>
    <property type="molecule type" value="Genomic_DNA"/>
</dbReference>
<reference evidence="3 4" key="1">
    <citation type="submission" date="2017-12" db="EMBL/GenBank/DDBJ databases">
        <title>Phylogenetic diversity of female urinary microbiome.</title>
        <authorList>
            <person name="Thomas-White K."/>
            <person name="Wolfe A.J."/>
        </authorList>
    </citation>
    <scope>NUCLEOTIDE SEQUENCE [LARGE SCALE GENOMIC DNA]</scope>
    <source>
        <strain evidence="3 4">UMB0416</strain>
    </source>
</reference>
<protein>
    <recommendedName>
        <fullName evidence="2">Initiator Rep protein WH1 domain-containing protein</fullName>
    </recommendedName>
</protein>
<dbReference type="InterPro" id="IPR000525">
    <property type="entry name" value="Initiator_Rep_WH1"/>
</dbReference>
<dbReference type="GO" id="GO:0003887">
    <property type="term" value="F:DNA-directed DNA polymerase activity"/>
    <property type="evidence" value="ECO:0007669"/>
    <property type="project" value="InterPro"/>
</dbReference>
<evidence type="ECO:0000256" key="1">
    <source>
        <dbReference type="ARBA" id="ARBA00038283"/>
    </source>
</evidence>
<sequence>MVLLKYFWGAIMSEFVTNPIFYTDNKKIMITKSNTLIEAGFDLTVAEHDLMTLAINKLHKQETGGKEVFITAQEFAVANGVTDSHAYQVLKNTAKQLQERKLKFTLYVDKRKKLAGEAGAVMVVKPEHGEYEIVRSEFHWLQGVGYQDQNGFIYLMFSDPLSFLIERTGEAYTKFDYVKTIDFRGYSTKRIYELVCKWKDLGAIPFMVIDEWKELFGVSGKYPNVAEFKRRILEPAIEQINEQGEFELTLEQQKVGRIITHFSIKIKNKTKVKKAEPLRDVNTIDWLTGKADVEIKPLRLTSPQIETFAPKIVAKIGSWHARMGESSSDYLNRIKSELGNSEKVEFYRQYLTELGFKN</sequence>
<accession>A0A2I1REW7</accession>
<name>A0A2I1REW7_FAUOS</name>
<dbReference type="Pfam" id="PF01051">
    <property type="entry name" value="Rep3_N"/>
    <property type="match status" value="1"/>
</dbReference>
<organism evidence="3 4">
    <name type="scientific">Faucicola osloensis</name>
    <name type="common">Moraxella osloensis</name>
    <dbReference type="NCBI Taxonomy" id="34062"/>
    <lineage>
        <taxon>Bacteria</taxon>
        <taxon>Pseudomonadati</taxon>
        <taxon>Pseudomonadota</taxon>
        <taxon>Gammaproteobacteria</taxon>
        <taxon>Moraxellales</taxon>
        <taxon>Moraxellaceae</taxon>
        <taxon>Faucicola</taxon>
    </lineage>
</organism>
<dbReference type="AlphaFoldDB" id="A0A2I1REW7"/>
<dbReference type="InterPro" id="IPR036390">
    <property type="entry name" value="WH_DNA-bd_sf"/>
</dbReference>
<dbReference type="Pfam" id="PF21205">
    <property type="entry name" value="Rep3_C"/>
    <property type="match status" value="1"/>
</dbReference>